<dbReference type="OrthoDB" id="2518964at2759"/>
<gene>
    <name evidence="2" type="ORF">O181_016476</name>
</gene>
<evidence type="ECO:0000256" key="1">
    <source>
        <dbReference type="SAM" id="MobiDB-lite"/>
    </source>
</evidence>
<feature type="compositionally biased region" description="Low complexity" evidence="1">
    <location>
        <begin position="273"/>
        <end position="290"/>
    </location>
</feature>
<dbReference type="EMBL" id="AVOT02004576">
    <property type="protein sequence ID" value="MBW0476761.1"/>
    <property type="molecule type" value="Genomic_DNA"/>
</dbReference>
<evidence type="ECO:0000313" key="3">
    <source>
        <dbReference type="Proteomes" id="UP000765509"/>
    </source>
</evidence>
<protein>
    <recommendedName>
        <fullName evidence="4">GAG-pre-integrase domain-containing protein</fullName>
    </recommendedName>
</protein>
<sequence>MDPSTTRSGKKFSSGQPNSNPDKITKFVSLNINDNDAVSHAEKQAESPHCFSLIADKIYPLLVLDGNNFMAWSHNLFSTWNNYFFDNPNYFEMNTHDSDYRRNLVARIFIHTSFDRSLYKSVTLALVTPNAHTTYQALKKRFCKVSWSSISQHAEILFNPPDRLTTLTSHAVALQHANNNIESQTGAVNSKTILTLSLFFSARQLHESLLNALGSRKAIDPSLEIPAEDLLDIANRMQQHPAFDSSSSITLSRMVANSNMPDHSRQSKLTPKTSCDPSLTPSTPTSSSNSIDRKPEKWKKKWSTAKNPCFYCGQVGNWLPNFPTKAVADWMKHQRQQNVGVASIGAMPLPGCGDAFLDSGATHSIVGNISFFTHLTLYFNHQWFLPIQQSFSFNTSPTIQPITISHPPPVNLSTRPISSDTCSALEDLWHHQIGHLSLQNLQRLRQFDAATGIPPHHLPDVKLCHHCSISKSEHWPVQAPGDLIVADLIGPLPCGIDNKRDILVVQNFFTQLTTPIPISDKAEAKT</sequence>
<reference evidence="2" key="1">
    <citation type="submission" date="2021-03" db="EMBL/GenBank/DDBJ databases">
        <title>Draft genome sequence of rust myrtle Austropuccinia psidii MF-1, a brazilian biotype.</title>
        <authorList>
            <person name="Quecine M.C."/>
            <person name="Pachon D.M.R."/>
            <person name="Bonatelli M.L."/>
            <person name="Correr F.H."/>
            <person name="Franceschini L.M."/>
            <person name="Leite T.F."/>
            <person name="Margarido G.R.A."/>
            <person name="Almeida C.A."/>
            <person name="Ferrarezi J.A."/>
            <person name="Labate C.A."/>
        </authorList>
    </citation>
    <scope>NUCLEOTIDE SEQUENCE</scope>
    <source>
        <strain evidence="2">MF-1</strain>
    </source>
</reference>
<keyword evidence="3" id="KW-1185">Reference proteome</keyword>
<comment type="caution">
    <text evidence="2">The sequence shown here is derived from an EMBL/GenBank/DDBJ whole genome shotgun (WGS) entry which is preliminary data.</text>
</comment>
<evidence type="ECO:0008006" key="4">
    <source>
        <dbReference type="Google" id="ProtNLM"/>
    </source>
</evidence>
<organism evidence="2 3">
    <name type="scientific">Austropuccinia psidii MF-1</name>
    <dbReference type="NCBI Taxonomy" id="1389203"/>
    <lineage>
        <taxon>Eukaryota</taxon>
        <taxon>Fungi</taxon>
        <taxon>Dikarya</taxon>
        <taxon>Basidiomycota</taxon>
        <taxon>Pucciniomycotina</taxon>
        <taxon>Pucciniomycetes</taxon>
        <taxon>Pucciniales</taxon>
        <taxon>Sphaerophragmiaceae</taxon>
        <taxon>Austropuccinia</taxon>
    </lineage>
</organism>
<proteinExistence type="predicted"/>
<feature type="region of interest" description="Disordered" evidence="1">
    <location>
        <begin position="1"/>
        <end position="23"/>
    </location>
</feature>
<feature type="region of interest" description="Disordered" evidence="1">
    <location>
        <begin position="259"/>
        <end position="299"/>
    </location>
</feature>
<dbReference type="Proteomes" id="UP000765509">
    <property type="component" value="Unassembled WGS sequence"/>
</dbReference>
<name>A0A9Q3C1S2_9BASI</name>
<feature type="compositionally biased region" description="Polar residues" evidence="1">
    <location>
        <begin position="259"/>
        <end position="272"/>
    </location>
</feature>
<evidence type="ECO:0000313" key="2">
    <source>
        <dbReference type="EMBL" id="MBW0476761.1"/>
    </source>
</evidence>
<dbReference type="AlphaFoldDB" id="A0A9Q3C1S2"/>
<accession>A0A9Q3C1S2</accession>